<feature type="compositionally biased region" description="Polar residues" evidence="1">
    <location>
        <begin position="132"/>
        <end position="146"/>
    </location>
</feature>
<dbReference type="Proteomes" id="UP000440578">
    <property type="component" value="Unassembled WGS sequence"/>
</dbReference>
<accession>A0A6A4V9E2</accession>
<name>A0A6A4V9E2_AMPAM</name>
<feature type="compositionally biased region" description="Basic residues" evidence="1">
    <location>
        <begin position="7"/>
        <end position="17"/>
    </location>
</feature>
<gene>
    <name evidence="2" type="ORF">FJT64_014315</name>
</gene>
<feature type="compositionally biased region" description="Pro residues" evidence="1">
    <location>
        <begin position="156"/>
        <end position="166"/>
    </location>
</feature>
<feature type="region of interest" description="Disordered" evidence="1">
    <location>
        <begin position="90"/>
        <end position="169"/>
    </location>
</feature>
<evidence type="ECO:0000313" key="3">
    <source>
        <dbReference type="Proteomes" id="UP000440578"/>
    </source>
</evidence>
<feature type="compositionally biased region" description="Basic residues" evidence="1">
    <location>
        <begin position="314"/>
        <end position="330"/>
    </location>
</feature>
<organism evidence="2 3">
    <name type="scientific">Amphibalanus amphitrite</name>
    <name type="common">Striped barnacle</name>
    <name type="synonym">Balanus amphitrite</name>
    <dbReference type="NCBI Taxonomy" id="1232801"/>
    <lineage>
        <taxon>Eukaryota</taxon>
        <taxon>Metazoa</taxon>
        <taxon>Ecdysozoa</taxon>
        <taxon>Arthropoda</taxon>
        <taxon>Crustacea</taxon>
        <taxon>Multicrustacea</taxon>
        <taxon>Cirripedia</taxon>
        <taxon>Thoracica</taxon>
        <taxon>Thoracicalcarea</taxon>
        <taxon>Balanomorpha</taxon>
        <taxon>Balanoidea</taxon>
        <taxon>Balanidae</taxon>
        <taxon>Amphibalaninae</taxon>
        <taxon>Amphibalanus</taxon>
    </lineage>
</organism>
<feature type="compositionally biased region" description="Pro residues" evidence="1">
    <location>
        <begin position="46"/>
        <end position="55"/>
    </location>
</feature>
<dbReference type="OrthoDB" id="6591996at2759"/>
<feature type="compositionally biased region" description="Acidic residues" evidence="1">
    <location>
        <begin position="110"/>
        <end position="124"/>
    </location>
</feature>
<feature type="compositionally biased region" description="Polar residues" evidence="1">
    <location>
        <begin position="21"/>
        <end position="35"/>
    </location>
</feature>
<comment type="caution">
    <text evidence="2">The sequence shown here is derived from an EMBL/GenBank/DDBJ whole genome shotgun (WGS) entry which is preliminary data.</text>
</comment>
<protein>
    <submittedName>
        <fullName evidence="2">Uncharacterized protein</fullName>
    </submittedName>
</protein>
<sequence length="461" mass="48530">MMSAPLPKKRLYGRCRRQPSVDGSDSELTQATDLSAGSEGEGRVTPPSPPSPRSPVSPVAAAVTPTPADFRYSLYPTSVAAPTDVLAHMRRLEPPAEAGSPQLASPAPGDWDDDSLDASDEEPALEQHLTEHNNAGKQLSRPSLVSQEAVRRSASPPDPVDTPPAKRPATAAAAAGAAFALGPSYLAAVSSAASGLRPLATLPHWYAYSTAPAAAYRGAAPQAAPGVVAPHPLRYCWVPAAGGYPAPAPPAPAPRVRHGSTGLPSGSSTESRDSPPAPGSPPVSRVSTPERSPPPVSASLTRAPPQLTPLEAHHPHHQPHHPHHPPHHQPHPPPQPITDAFTSKVTFILTNLIGAEGLQRLGYPECGIGEVLERALLFCSEMPCTDAGVSRQEQLKCNMRTLLLWCIPDQEQWRTYGWKNKSIEEIVDQFYGECSRDAAGRQGGGLKPGAPGPLATSLHAL</sequence>
<keyword evidence="3" id="KW-1185">Reference proteome</keyword>
<dbReference type="EMBL" id="VIIS01002207">
    <property type="protein sequence ID" value="KAF0287258.1"/>
    <property type="molecule type" value="Genomic_DNA"/>
</dbReference>
<feature type="region of interest" description="Disordered" evidence="1">
    <location>
        <begin position="249"/>
        <end position="339"/>
    </location>
</feature>
<dbReference type="AlphaFoldDB" id="A0A6A4V9E2"/>
<proteinExistence type="predicted"/>
<feature type="region of interest" description="Disordered" evidence="1">
    <location>
        <begin position="1"/>
        <end position="62"/>
    </location>
</feature>
<reference evidence="2 3" key="1">
    <citation type="submission" date="2019-07" db="EMBL/GenBank/DDBJ databases">
        <title>Draft genome assembly of a fouling barnacle, Amphibalanus amphitrite (Darwin, 1854): The first reference genome for Thecostraca.</title>
        <authorList>
            <person name="Kim W."/>
        </authorList>
    </citation>
    <scope>NUCLEOTIDE SEQUENCE [LARGE SCALE GENOMIC DNA]</scope>
    <source>
        <strain evidence="2">SNU_AA5</strain>
        <tissue evidence="2">Soma without cirri and trophi</tissue>
    </source>
</reference>
<evidence type="ECO:0000313" key="2">
    <source>
        <dbReference type="EMBL" id="KAF0287258.1"/>
    </source>
</evidence>
<evidence type="ECO:0000256" key="1">
    <source>
        <dbReference type="SAM" id="MobiDB-lite"/>
    </source>
</evidence>